<reference evidence="3 4" key="1">
    <citation type="submission" date="2023-07" db="EMBL/GenBank/DDBJ databases">
        <title>Sequencing the genomes of 1000 actinobacteria strains.</title>
        <authorList>
            <person name="Klenk H.-P."/>
        </authorList>
    </citation>
    <scope>NUCLEOTIDE SEQUENCE [LARGE SCALE GENOMIC DNA]</scope>
    <source>
        <strain evidence="3 4">DSM 44709</strain>
    </source>
</reference>
<dbReference type="EMBL" id="JAUSUZ010000001">
    <property type="protein sequence ID" value="MDQ0366066.1"/>
    <property type="molecule type" value="Genomic_DNA"/>
</dbReference>
<dbReference type="InterPro" id="IPR029058">
    <property type="entry name" value="AB_hydrolase_fold"/>
</dbReference>
<evidence type="ECO:0000313" key="3">
    <source>
        <dbReference type="EMBL" id="MDQ0366066.1"/>
    </source>
</evidence>
<comment type="caution">
    <text evidence="3">The sequence shown here is derived from an EMBL/GenBank/DDBJ whole genome shotgun (WGS) entry which is preliminary data.</text>
</comment>
<dbReference type="PANTHER" id="PTHR43798">
    <property type="entry name" value="MONOACYLGLYCEROL LIPASE"/>
    <property type="match status" value="1"/>
</dbReference>
<name>A0AAE3VY92_9ACTN</name>
<proteinExistence type="predicted"/>
<dbReference type="InterPro" id="IPR050266">
    <property type="entry name" value="AB_hydrolase_sf"/>
</dbReference>
<dbReference type="PANTHER" id="PTHR43798:SF31">
    <property type="entry name" value="AB HYDROLASE SUPERFAMILY PROTEIN YCLE"/>
    <property type="match status" value="1"/>
</dbReference>
<evidence type="ECO:0000256" key="1">
    <source>
        <dbReference type="ARBA" id="ARBA00022801"/>
    </source>
</evidence>
<feature type="domain" description="AB hydrolase-1" evidence="2">
    <location>
        <begin position="16"/>
        <end position="270"/>
    </location>
</feature>
<dbReference type="RefSeq" id="WP_307239120.1">
    <property type="nucleotide sequence ID" value="NZ_JAUSUZ010000001.1"/>
</dbReference>
<dbReference type="AlphaFoldDB" id="A0AAE3VY92"/>
<gene>
    <name evidence="3" type="ORF">J2S42_002735</name>
</gene>
<evidence type="ECO:0000259" key="2">
    <source>
        <dbReference type="Pfam" id="PF12697"/>
    </source>
</evidence>
<dbReference type="SUPFAM" id="SSF53474">
    <property type="entry name" value="alpha/beta-Hydrolases"/>
    <property type="match status" value="1"/>
</dbReference>
<keyword evidence="4" id="KW-1185">Reference proteome</keyword>
<dbReference type="GO" id="GO:0016020">
    <property type="term" value="C:membrane"/>
    <property type="evidence" value="ECO:0007669"/>
    <property type="project" value="TreeGrafter"/>
</dbReference>
<evidence type="ECO:0000313" key="4">
    <source>
        <dbReference type="Proteomes" id="UP001240236"/>
    </source>
</evidence>
<dbReference type="Gene3D" id="3.40.50.1820">
    <property type="entry name" value="alpha/beta hydrolase"/>
    <property type="match status" value="1"/>
</dbReference>
<keyword evidence="1" id="KW-0378">Hydrolase</keyword>
<sequence length="279" mass="29872">MISGIDFGGTDGGVPILLVHGSGQNAAAWTDVAERLTGRGHRVVAVDLRGHGQHPLGSTAGAQYWRDLGDVVAELGWERPLLAGHSTGGYAVTAAVAAGLIDASAVCVVDGVVLDDRATAAAALAHWSTDEGARWMRETFRYGWEATAAERDAWLDAPLDELEQGARPGLVREVRRRSFVPVRNGFLRRPTVAEIATAGAPDPADDVFPAVDVYERVRCPMTIVLATRGFYADRRDEVATIVSARPARHLVDLDANHNVPATAPAALADVIERMTRNDR</sequence>
<protein>
    <submittedName>
        <fullName evidence="3">Pimeloyl-ACP methyl ester carboxylesterase</fullName>
    </submittedName>
</protein>
<dbReference type="Proteomes" id="UP001240236">
    <property type="component" value="Unassembled WGS sequence"/>
</dbReference>
<accession>A0AAE3VY92</accession>
<dbReference type="GO" id="GO:0016787">
    <property type="term" value="F:hydrolase activity"/>
    <property type="evidence" value="ECO:0007669"/>
    <property type="project" value="UniProtKB-KW"/>
</dbReference>
<organism evidence="3 4">
    <name type="scientific">Catenuloplanes indicus</name>
    <dbReference type="NCBI Taxonomy" id="137267"/>
    <lineage>
        <taxon>Bacteria</taxon>
        <taxon>Bacillati</taxon>
        <taxon>Actinomycetota</taxon>
        <taxon>Actinomycetes</taxon>
        <taxon>Micromonosporales</taxon>
        <taxon>Micromonosporaceae</taxon>
        <taxon>Catenuloplanes</taxon>
    </lineage>
</organism>
<dbReference type="InterPro" id="IPR000073">
    <property type="entry name" value="AB_hydrolase_1"/>
</dbReference>
<dbReference type="Pfam" id="PF12697">
    <property type="entry name" value="Abhydrolase_6"/>
    <property type="match status" value="1"/>
</dbReference>